<name>A0A3R7SYH8_PENVA</name>
<sequence>MATVKKVKLDVRPFQSSWTNDFGFIQQNGRAVCALCREDVVCRTSSVKRHFETKHGKTFKDSADKAEAIQKAVSRYEKQSNAFENQGTSKNKATGGQSNAFENQMTSKNKATEAQSTAFENQRTSKNNATEASYKLALCIAKHGKPFTDGSFIKAAFLECSEVLFDGMSDKHMIISRIKDMPVSARTLERRISEMADNVNAQQTAALTTTPVFSVALVESVDINDIPRLAVFARKCFRGLHIKRRVALTMMRPLPAVQNLNLTLNCTNETEVDWACEAVQSLQPVDNHKGYSVLKFPGATENVAVCRQLLNGLANRGIKVREGLEFTPPVSTVEKQSLKDLCKTQLGWQLDVMEEEDIWTIWWSRKLGST</sequence>
<accession>A0A3R7SYH8</accession>
<proteinExistence type="predicted"/>
<dbReference type="PANTHER" id="PTHR45913:SF10">
    <property type="entry name" value="DUF4371 DOMAIN-CONTAINING PROTEIN"/>
    <property type="match status" value="1"/>
</dbReference>
<gene>
    <name evidence="1" type="ORF">C7M84_025381</name>
</gene>
<reference evidence="1 2" key="2">
    <citation type="submission" date="2019-01" db="EMBL/GenBank/DDBJ databases">
        <title>The decoding of complex shrimp genome reveals the adaptation for benthos swimmer, frequently molting mechanism and breeding impact on genome.</title>
        <authorList>
            <person name="Sun Y."/>
            <person name="Gao Y."/>
            <person name="Yu Y."/>
        </authorList>
    </citation>
    <scope>NUCLEOTIDE SEQUENCE [LARGE SCALE GENOMIC DNA]</scope>
    <source>
        <tissue evidence="1">Muscle</tissue>
    </source>
</reference>
<dbReference type="EMBL" id="QCYY01000969">
    <property type="protein sequence ID" value="ROT81459.1"/>
    <property type="molecule type" value="Genomic_DNA"/>
</dbReference>
<dbReference type="Proteomes" id="UP000283509">
    <property type="component" value="Unassembled WGS sequence"/>
</dbReference>
<comment type="caution">
    <text evidence="1">The sequence shown here is derived from an EMBL/GenBank/DDBJ whole genome shotgun (WGS) entry which is preliminary data.</text>
</comment>
<evidence type="ECO:0000313" key="2">
    <source>
        <dbReference type="Proteomes" id="UP000283509"/>
    </source>
</evidence>
<dbReference type="OrthoDB" id="6355938at2759"/>
<protein>
    <recommendedName>
        <fullName evidence="3">SPIN-DOC-like zinc-finger domain-containing protein</fullName>
    </recommendedName>
</protein>
<dbReference type="STRING" id="6689.A0A3R7SYH8"/>
<reference evidence="1 2" key="1">
    <citation type="submission" date="2018-04" db="EMBL/GenBank/DDBJ databases">
        <authorList>
            <person name="Zhang X."/>
            <person name="Yuan J."/>
            <person name="Li F."/>
            <person name="Xiang J."/>
        </authorList>
    </citation>
    <scope>NUCLEOTIDE SEQUENCE [LARGE SCALE GENOMIC DNA]</scope>
    <source>
        <tissue evidence="1">Muscle</tissue>
    </source>
</reference>
<keyword evidence="2" id="KW-1185">Reference proteome</keyword>
<evidence type="ECO:0000313" key="1">
    <source>
        <dbReference type="EMBL" id="ROT81459.1"/>
    </source>
</evidence>
<dbReference type="PANTHER" id="PTHR45913">
    <property type="entry name" value="EPM2A-INTERACTING PROTEIN 1"/>
    <property type="match status" value="1"/>
</dbReference>
<evidence type="ECO:0008006" key="3">
    <source>
        <dbReference type="Google" id="ProtNLM"/>
    </source>
</evidence>
<dbReference type="AlphaFoldDB" id="A0A3R7SYH8"/>
<organism evidence="1 2">
    <name type="scientific">Penaeus vannamei</name>
    <name type="common">Whiteleg shrimp</name>
    <name type="synonym">Litopenaeus vannamei</name>
    <dbReference type="NCBI Taxonomy" id="6689"/>
    <lineage>
        <taxon>Eukaryota</taxon>
        <taxon>Metazoa</taxon>
        <taxon>Ecdysozoa</taxon>
        <taxon>Arthropoda</taxon>
        <taxon>Crustacea</taxon>
        <taxon>Multicrustacea</taxon>
        <taxon>Malacostraca</taxon>
        <taxon>Eumalacostraca</taxon>
        <taxon>Eucarida</taxon>
        <taxon>Decapoda</taxon>
        <taxon>Dendrobranchiata</taxon>
        <taxon>Penaeoidea</taxon>
        <taxon>Penaeidae</taxon>
        <taxon>Penaeus</taxon>
    </lineage>
</organism>